<protein>
    <recommendedName>
        <fullName evidence="2">NAD(P)H-dependent oxidoreductase subunit E</fullName>
    </recommendedName>
</protein>
<dbReference type="CDD" id="cd03064">
    <property type="entry name" value="TRX_Fd_NuoE"/>
    <property type="match status" value="1"/>
</dbReference>
<evidence type="ECO:0000313" key="1">
    <source>
        <dbReference type="EMBL" id="GAH50492.1"/>
    </source>
</evidence>
<gene>
    <name evidence="1" type="ORF">S03H2_31719</name>
</gene>
<comment type="caution">
    <text evidence="1">The sequence shown here is derived from an EMBL/GenBank/DDBJ whole genome shotgun (WGS) entry which is preliminary data.</text>
</comment>
<reference evidence="1" key="1">
    <citation type="journal article" date="2014" name="Front. Microbiol.">
        <title>High frequency of phylogenetically diverse reductive dehalogenase-homologous genes in deep subseafloor sedimentary metagenomes.</title>
        <authorList>
            <person name="Kawai M."/>
            <person name="Futagami T."/>
            <person name="Toyoda A."/>
            <person name="Takaki Y."/>
            <person name="Nishi S."/>
            <person name="Hori S."/>
            <person name="Arai W."/>
            <person name="Tsubouchi T."/>
            <person name="Morono Y."/>
            <person name="Uchiyama I."/>
            <person name="Ito T."/>
            <person name="Fujiyama A."/>
            <person name="Inagaki F."/>
            <person name="Takami H."/>
        </authorList>
    </citation>
    <scope>NUCLEOTIDE SEQUENCE</scope>
    <source>
        <strain evidence="1">Expedition CK06-06</strain>
    </source>
</reference>
<dbReference type="PROSITE" id="PS01099">
    <property type="entry name" value="COMPLEX1_24K"/>
    <property type="match status" value="1"/>
</dbReference>
<accession>X1FZT5</accession>
<dbReference type="GO" id="GO:0016491">
    <property type="term" value="F:oxidoreductase activity"/>
    <property type="evidence" value="ECO:0007669"/>
    <property type="project" value="InterPro"/>
</dbReference>
<dbReference type="EMBL" id="BARU01019250">
    <property type="protein sequence ID" value="GAH50492.1"/>
    <property type="molecule type" value="Genomic_DNA"/>
</dbReference>
<dbReference type="InterPro" id="IPR042128">
    <property type="entry name" value="NuoE_dom"/>
</dbReference>
<dbReference type="InterPro" id="IPR028431">
    <property type="entry name" value="NADP_DH_HndA-like"/>
</dbReference>
<dbReference type="Gene3D" id="3.40.30.10">
    <property type="entry name" value="Glutaredoxin"/>
    <property type="match status" value="1"/>
</dbReference>
<dbReference type="InterPro" id="IPR002023">
    <property type="entry name" value="NuoE-like"/>
</dbReference>
<proteinExistence type="predicted"/>
<dbReference type="AlphaFoldDB" id="X1FZT5"/>
<name>X1FZT5_9ZZZZ</name>
<organism evidence="1">
    <name type="scientific">marine sediment metagenome</name>
    <dbReference type="NCBI Taxonomy" id="412755"/>
    <lineage>
        <taxon>unclassified sequences</taxon>
        <taxon>metagenomes</taxon>
        <taxon>ecological metagenomes</taxon>
    </lineage>
</organism>
<dbReference type="PANTHER" id="PTHR43342:SF2">
    <property type="entry name" value="POTENTIAL NAD-REDUCING HYDROGENASE SUBUNIT"/>
    <property type="match status" value="1"/>
</dbReference>
<dbReference type="SUPFAM" id="SSF52833">
    <property type="entry name" value="Thioredoxin-like"/>
    <property type="match status" value="1"/>
</dbReference>
<dbReference type="InterPro" id="IPR036249">
    <property type="entry name" value="Thioredoxin-like_sf"/>
</dbReference>
<dbReference type="Pfam" id="PF01257">
    <property type="entry name" value="2Fe-2S_thioredx"/>
    <property type="match status" value="1"/>
</dbReference>
<evidence type="ECO:0008006" key="2">
    <source>
        <dbReference type="Google" id="ProtNLM"/>
    </source>
</evidence>
<dbReference type="PANTHER" id="PTHR43342">
    <property type="entry name" value="NADH-QUINONE OXIDOREDUCTASE, E SUBUNIT"/>
    <property type="match status" value="1"/>
</dbReference>
<sequence length="73" mass="8009">MSKIERRLSIEAGQTSRDLTFTLETVNCLGACALGPVVMVDGEYHGQMTQAKVDRLLDRYIEAAGGKHDPEKS</sequence>